<gene>
    <name evidence="1" type="ORF">D5086_019201</name>
</gene>
<evidence type="ECO:0000313" key="1">
    <source>
        <dbReference type="EMBL" id="KAL3577697.1"/>
    </source>
</evidence>
<protein>
    <submittedName>
        <fullName evidence="1">Uncharacterized protein</fullName>
    </submittedName>
</protein>
<dbReference type="EMBL" id="RCHU02000010">
    <property type="protein sequence ID" value="KAL3577697.1"/>
    <property type="molecule type" value="Genomic_DNA"/>
</dbReference>
<keyword evidence="2" id="KW-1185">Reference proteome</keyword>
<name>A0ACC4BH71_POPAL</name>
<accession>A0ACC4BH71</accession>
<proteinExistence type="predicted"/>
<dbReference type="Proteomes" id="UP000309997">
    <property type="component" value="Unassembled WGS sequence"/>
</dbReference>
<sequence length="206" mass="23548">MRRNAMEKPVFFDKLFFQSDNSRRYLAHGHVFRIEVAKFAICEKQPSGGGDGSVSILMFEGSTLFLRRRIHWKIQKNWKLDAYLRLCLSQSSVFYSGEDLNWFPPSSIHTNEDHAQSKVTILHRRQVEAKAPEWCGRRQSGSLQFTNQPSLCLINYGLTKARSPSKPSCSCSLRDKEECGSHPIERSLCLDTREESFCISISASHG</sequence>
<organism evidence="1 2">
    <name type="scientific">Populus alba</name>
    <name type="common">White poplar</name>
    <dbReference type="NCBI Taxonomy" id="43335"/>
    <lineage>
        <taxon>Eukaryota</taxon>
        <taxon>Viridiplantae</taxon>
        <taxon>Streptophyta</taxon>
        <taxon>Embryophyta</taxon>
        <taxon>Tracheophyta</taxon>
        <taxon>Spermatophyta</taxon>
        <taxon>Magnoliopsida</taxon>
        <taxon>eudicotyledons</taxon>
        <taxon>Gunneridae</taxon>
        <taxon>Pentapetalae</taxon>
        <taxon>rosids</taxon>
        <taxon>fabids</taxon>
        <taxon>Malpighiales</taxon>
        <taxon>Salicaceae</taxon>
        <taxon>Saliceae</taxon>
        <taxon>Populus</taxon>
    </lineage>
</organism>
<comment type="caution">
    <text evidence="1">The sequence shown here is derived from an EMBL/GenBank/DDBJ whole genome shotgun (WGS) entry which is preliminary data.</text>
</comment>
<reference evidence="1 2" key="1">
    <citation type="journal article" date="2024" name="Plant Biotechnol. J.">
        <title>Genome and CRISPR/Cas9 system of a widespread forest tree (Populus alba) in the world.</title>
        <authorList>
            <person name="Liu Y.J."/>
            <person name="Jiang P.F."/>
            <person name="Han X.M."/>
            <person name="Li X.Y."/>
            <person name="Wang H.M."/>
            <person name="Wang Y.J."/>
            <person name="Wang X.X."/>
            <person name="Zeng Q.Y."/>
        </authorList>
    </citation>
    <scope>NUCLEOTIDE SEQUENCE [LARGE SCALE GENOMIC DNA]</scope>
    <source>
        <strain evidence="2">cv. PAL-ZL1</strain>
    </source>
</reference>
<evidence type="ECO:0000313" key="2">
    <source>
        <dbReference type="Proteomes" id="UP000309997"/>
    </source>
</evidence>